<accession>A0A9W9FTR8</accession>
<keyword evidence="2" id="KW-1185">Reference proteome</keyword>
<reference evidence="1" key="2">
    <citation type="journal article" date="2023" name="IMA Fungus">
        <title>Comparative genomic study of the Penicillium genus elucidates a diverse pangenome and 15 lateral gene transfer events.</title>
        <authorList>
            <person name="Petersen C."/>
            <person name="Sorensen T."/>
            <person name="Nielsen M.R."/>
            <person name="Sondergaard T.E."/>
            <person name="Sorensen J.L."/>
            <person name="Fitzpatrick D.A."/>
            <person name="Frisvad J.C."/>
            <person name="Nielsen K.L."/>
        </authorList>
    </citation>
    <scope>NUCLEOTIDE SEQUENCE</scope>
    <source>
        <strain evidence="1">IBT 34128</strain>
    </source>
</reference>
<gene>
    <name evidence="1" type="ORF">NUU61_003282</name>
</gene>
<sequence length="61" mass="6894">MMSSSKYETNAMSEVSLARDAPPRWAFQLAKVNENCVLERGDWQHNGLYCNLYDVAANIAL</sequence>
<evidence type="ECO:0000313" key="2">
    <source>
        <dbReference type="Proteomes" id="UP001141434"/>
    </source>
</evidence>
<evidence type="ECO:0000313" key="1">
    <source>
        <dbReference type="EMBL" id="KAJ5105935.1"/>
    </source>
</evidence>
<dbReference type="EMBL" id="JAPMSZ010000004">
    <property type="protein sequence ID" value="KAJ5105935.1"/>
    <property type="molecule type" value="Genomic_DNA"/>
</dbReference>
<dbReference type="RefSeq" id="XP_056514931.1">
    <property type="nucleotide sequence ID" value="XM_056653864.1"/>
</dbReference>
<organism evidence="1 2">
    <name type="scientific">Penicillium alfredii</name>
    <dbReference type="NCBI Taxonomy" id="1506179"/>
    <lineage>
        <taxon>Eukaryota</taxon>
        <taxon>Fungi</taxon>
        <taxon>Dikarya</taxon>
        <taxon>Ascomycota</taxon>
        <taxon>Pezizomycotina</taxon>
        <taxon>Eurotiomycetes</taxon>
        <taxon>Eurotiomycetidae</taxon>
        <taxon>Eurotiales</taxon>
        <taxon>Aspergillaceae</taxon>
        <taxon>Penicillium</taxon>
    </lineage>
</organism>
<comment type="caution">
    <text evidence="1">The sequence shown here is derived from an EMBL/GenBank/DDBJ whole genome shotgun (WGS) entry which is preliminary data.</text>
</comment>
<dbReference type="Proteomes" id="UP001141434">
    <property type="component" value="Unassembled WGS sequence"/>
</dbReference>
<protein>
    <submittedName>
        <fullName evidence="1">Uncharacterized protein</fullName>
    </submittedName>
</protein>
<proteinExistence type="predicted"/>
<dbReference type="GeneID" id="81393032"/>
<dbReference type="AlphaFoldDB" id="A0A9W9FTR8"/>
<name>A0A9W9FTR8_9EURO</name>
<reference evidence="1" key="1">
    <citation type="submission" date="2022-11" db="EMBL/GenBank/DDBJ databases">
        <authorList>
            <person name="Petersen C."/>
        </authorList>
    </citation>
    <scope>NUCLEOTIDE SEQUENCE</scope>
    <source>
        <strain evidence="1">IBT 34128</strain>
    </source>
</reference>